<dbReference type="SMART" id="SM00304">
    <property type="entry name" value="HAMP"/>
    <property type="match status" value="1"/>
</dbReference>
<keyword evidence="9" id="KW-1133">Transmembrane helix</keyword>
<dbReference type="Gene3D" id="3.30.565.10">
    <property type="entry name" value="Histidine kinase-like ATPase, C-terminal domain"/>
    <property type="match status" value="1"/>
</dbReference>
<dbReference type="Pfam" id="PF00672">
    <property type="entry name" value="HAMP"/>
    <property type="match status" value="1"/>
</dbReference>
<keyword evidence="6 12" id="KW-0418">Kinase</keyword>
<evidence type="ECO:0000259" key="11">
    <source>
        <dbReference type="PROSITE" id="PS50885"/>
    </source>
</evidence>
<reference evidence="12 13" key="1">
    <citation type="submission" date="2007-03" db="EMBL/GenBank/DDBJ databases">
        <authorList>
            <person name="Stal L."/>
            <person name="Ferriera S."/>
            <person name="Johnson J."/>
            <person name="Kravitz S."/>
            <person name="Beeson K."/>
            <person name="Sutton G."/>
            <person name="Rogers Y.-H."/>
            <person name="Friedman R."/>
            <person name="Frazier M."/>
            <person name="Venter J.C."/>
        </authorList>
    </citation>
    <scope>NUCLEOTIDE SEQUENCE [LARGE SCALE GENOMIC DNA]</scope>
    <source>
        <strain evidence="12 13">CCY0110</strain>
    </source>
</reference>
<comment type="subcellular location">
    <subcellularLocation>
        <location evidence="2">Membrane</location>
    </subcellularLocation>
</comment>
<dbReference type="PANTHER" id="PTHR43065">
    <property type="entry name" value="SENSOR HISTIDINE KINASE"/>
    <property type="match status" value="1"/>
</dbReference>
<dbReference type="InterPro" id="IPR004358">
    <property type="entry name" value="Sig_transdc_His_kin-like_C"/>
</dbReference>
<comment type="caution">
    <text evidence="12">The sequence shown here is derived from an EMBL/GenBank/DDBJ whole genome shotgun (WGS) entry which is preliminary data.</text>
</comment>
<dbReference type="InterPro" id="IPR036097">
    <property type="entry name" value="HisK_dim/P_sf"/>
</dbReference>
<dbReference type="InterPro" id="IPR005467">
    <property type="entry name" value="His_kinase_dom"/>
</dbReference>
<evidence type="ECO:0000313" key="12">
    <source>
        <dbReference type="EMBL" id="EAZ88401.1"/>
    </source>
</evidence>
<dbReference type="SMART" id="SM00387">
    <property type="entry name" value="HATPase_c"/>
    <property type="match status" value="1"/>
</dbReference>
<keyword evidence="9" id="KW-0472">Membrane</keyword>
<proteinExistence type="predicted"/>
<dbReference type="GO" id="GO:0016020">
    <property type="term" value="C:membrane"/>
    <property type="evidence" value="ECO:0007669"/>
    <property type="project" value="UniProtKB-SubCell"/>
</dbReference>
<dbReference type="PRINTS" id="PR00344">
    <property type="entry name" value="BCTRLSENSOR"/>
</dbReference>
<evidence type="ECO:0000256" key="1">
    <source>
        <dbReference type="ARBA" id="ARBA00000085"/>
    </source>
</evidence>
<dbReference type="SUPFAM" id="SSF55874">
    <property type="entry name" value="ATPase domain of HSP90 chaperone/DNA topoisomerase II/histidine kinase"/>
    <property type="match status" value="1"/>
</dbReference>
<dbReference type="AlphaFoldDB" id="A3IYP8"/>
<accession>A3IYP8</accession>
<evidence type="ECO:0000256" key="6">
    <source>
        <dbReference type="ARBA" id="ARBA00022777"/>
    </source>
</evidence>
<dbReference type="CDD" id="cd06225">
    <property type="entry name" value="HAMP"/>
    <property type="match status" value="1"/>
</dbReference>
<feature type="domain" description="Histidine kinase" evidence="10">
    <location>
        <begin position="353"/>
        <end position="655"/>
    </location>
</feature>
<dbReference type="InterPro" id="IPR003660">
    <property type="entry name" value="HAMP_dom"/>
</dbReference>
<dbReference type="PROSITE" id="PS50885">
    <property type="entry name" value="HAMP"/>
    <property type="match status" value="1"/>
</dbReference>
<organism evidence="12 13">
    <name type="scientific">Crocosphaera chwakensis CCY0110</name>
    <dbReference type="NCBI Taxonomy" id="391612"/>
    <lineage>
        <taxon>Bacteria</taxon>
        <taxon>Bacillati</taxon>
        <taxon>Cyanobacteriota</taxon>
        <taxon>Cyanophyceae</taxon>
        <taxon>Oscillatoriophycideae</taxon>
        <taxon>Chroococcales</taxon>
        <taxon>Aphanothecaceae</taxon>
        <taxon>Crocosphaera</taxon>
        <taxon>Crocosphaera chwakensis</taxon>
    </lineage>
</organism>
<keyword evidence="13" id="KW-1185">Reference proteome</keyword>
<dbReference type="SUPFAM" id="SSF158472">
    <property type="entry name" value="HAMP domain-like"/>
    <property type="match status" value="1"/>
</dbReference>
<dbReference type="Proteomes" id="UP000003781">
    <property type="component" value="Unassembled WGS sequence"/>
</dbReference>
<evidence type="ECO:0000259" key="10">
    <source>
        <dbReference type="PROSITE" id="PS50109"/>
    </source>
</evidence>
<dbReference type="PROSITE" id="PS50109">
    <property type="entry name" value="HIS_KIN"/>
    <property type="match status" value="1"/>
</dbReference>
<dbReference type="InterPro" id="IPR003661">
    <property type="entry name" value="HisK_dim/P_dom"/>
</dbReference>
<evidence type="ECO:0000256" key="8">
    <source>
        <dbReference type="SAM" id="Coils"/>
    </source>
</evidence>
<feature type="coiled-coil region" evidence="8">
    <location>
        <begin position="292"/>
        <end position="344"/>
    </location>
</feature>
<feature type="domain" description="HAMP" evidence="11">
    <location>
        <begin position="244"/>
        <end position="297"/>
    </location>
</feature>
<dbReference type="PANTHER" id="PTHR43065:SF48">
    <property type="entry name" value="HISTIDINE KINASE"/>
    <property type="match status" value="1"/>
</dbReference>
<evidence type="ECO:0000256" key="5">
    <source>
        <dbReference type="ARBA" id="ARBA00022679"/>
    </source>
</evidence>
<feature type="transmembrane region" description="Helical" evidence="9">
    <location>
        <begin position="22"/>
        <end position="41"/>
    </location>
</feature>
<evidence type="ECO:0000256" key="9">
    <source>
        <dbReference type="SAM" id="Phobius"/>
    </source>
</evidence>
<dbReference type="Gene3D" id="1.10.287.130">
    <property type="match status" value="1"/>
</dbReference>
<evidence type="ECO:0000313" key="13">
    <source>
        <dbReference type="Proteomes" id="UP000003781"/>
    </source>
</evidence>
<keyword evidence="9" id="KW-0812">Transmembrane</keyword>
<dbReference type="RefSeq" id="WP_008278514.1">
    <property type="nucleotide sequence ID" value="NZ_AAXW01000085.1"/>
</dbReference>
<keyword evidence="5" id="KW-0808">Transferase</keyword>
<gene>
    <name evidence="12" type="ORF">CY0110_05017</name>
</gene>
<dbReference type="SUPFAM" id="SSF47384">
    <property type="entry name" value="Homodimeric domain of signal transducing histidine kinase"/>
    <property type="match status" value="1"/>
</dbReference>
<evidence type="ECO:0000256" key="2">
    <source>
        <dbReference type="ARBA" id="ARBA00004370"/>
    </source>
</evidence>
<dbReference type="GO" id="GO:0000155">
    <property type="term" value="F:phosphorelay sensor kinase activity"/>
    <property type="evidence" value="ECO:0007669"/>
    <property type="project" value="InterPro"/>
</dbReference>
<comment type="catalytic activity">
    <reaction evidence="1">
        <text>ATP + protein L-histidine = ADP + protein N-phospho-L-histidine.</text>
        <dbReference type="EC" id="2.7.13.3"/>
    </reaction>
</comment>
<dbReference type="Gene3D" id="6.10.340.10">
    <property type="match status" value="1"/>
</dbReference>
<protein>
    <recommendedName>
        <fullName evidence="3">histidine kinase</fullName>
        <ecNumber evidence="3">2.7.13.3</ecNumber>
    </recommendedName>
</protein>
<sequence>MSEIIYFSMFKWFATLKIGQKIILGYGIAITVVSVGIGIGYKLASFHHYHSALLMEDALEELLLLNRLENHLLLVQNTQLQVINSKEELNLNSSKLTYLFNQIIKLQEVFKKFNNKHGSSKEFVTGDSVKELKETKILVESYQDFEPWLLKTKQIISDENTQEMISEVRILKMDLQSLETNEKFLISYHQFIEAIHNLNELVVSEYEEAQSASRQAEIWQLYITIISLCLSALIVTGFTFSIIKTVAQPLQELNKVTQEVTKSANFDYKIPIKTADEIGLLASSFNQLISQVRELLLQQKEINIKLANYNQNLEQKVLERTQELSQLLQQLQTAQAEIIQSEKMAALGHLVAGIAHEINTPLGAIQASIDNINSSLDQSLQQLPWLFQQLSSEQVNEFSLLVSWATQPQGILSSREERQLRRQLKQTLLAQEIASADQLANLLSKMRITQSLDPILYLLNNDSAVFILNAAYQLTSIQNNSKNITLATERASKIVFALKSYIHQDQSNSLQKSSIVESLDLVLTLYHSQIKRGIEVSKKYEAFPVIFCYIEELSQVWSNLIGNAIQAMNYQGKLTLHIKEQDNYVVIEIEDNGSGIPSEVQNKIFDPFFTTKAPGEGSGLGLHIVQQIIDKHLGKIEFCSQVGHTTFRVLLPINLSSSHVR</sequence>
<dbReference type="EMBL" id="AAXW01000085">
    <property type="protein sequence ID" value="EAZ88401.1"/>
    <property type="molecule type" value="Genomic_DNA"/>
</dbReference>
<keyword evidence="7" id="KW-0902">Two-component regulatory system</keyword>
<dbReference type="InterPro" id="IPR036890">
    <property type="entry name" value="HATPase_C_sf"/>
</dbReference>
<dbReference type="InterPro" id="IPR003594">
    <property type="entry name" value="HATPase_dom"/>
</dbReference>
<evidence type="ECO:0000256" key="4">
    <source>
        <dbReference type="ARBA" id="ARBA00022553"/>
    </source>
</evidence>
<keyword evidence="8" id="KW-0175">Coiled coil</keyword>
<evidence type="ECO:0000256" key="3">
    <source>
        <dbReference type="ARBA" id="ARBA00012438"/>
    </source>
</evidence>
<dbReference type="EC" id="2.7.13.3" evidence="3"/>
<dbReference type="OrthoDB" id="9773246at2"/>
<evidence type="ECO:0000256" key="7">
    <source>
        <dbReference type="ARBA" id="ARBA00023012"/>
    </source>
</evidence>
<keyword evidence="4" id="KW-0597">Phosphoprotein</keyword>
<dbReference type="Pfam" id="PF02518">
    <property type="entry name" value="HATPase_c"/>
    <property type="match status" value="1"/>
</dbReference>
<dbReference type="CDD" id="cd00082">
    <property type="entry name" value="HisKA"/>
    <property type="match status" value="1"/>
</dbReference>
<feature type="transmembrane region" description="Helical" evidence="9">
    <location>
        <begin position="221"/>
        <end position="243"/>
    </location>
</feature>
<dbReference type="eggNOG" id="COG5000">
    <property type="taxonomic scope" value="Bacteria"/>
</dbReference>
<name>A3IYP8_9CHRO</name>